<keyword evidence="1" id="KW-1133">Transmembrane helix</keyword>
<accession>A0A938WP80</accession>
<feature type="transmembrane region" description="Helical" evidence="1">
    <location>
        <begin position="203"/>
        <end position="221"/>
    </location>
</feature>
<dbReference type="Proteomes" id="UP000764045">
    <property type="component" value="Unassembled WGS sequence"/>
</dbReference>
<evidence type="ECO:0000256" key="1">
    <source>
        <dbReference type="SAM" id="Phobius"/>
    </source>
</evidence>
<feature type="transmembrane region" description="Helical" evidence="1">
    <location>
        <begin position="60"/>
        <end position="78"/>
    </location>
</feature>
<feature type="transmembrane region" description="Helical" evidence="1">
    <location>
        <begin position="241"/>
        <end position="262"/>
    </location>
</feature>
<feature type="transmembrane region" description="Helical" evidence="1">
    <location>
        <begin position="107"/>
        <end position="127"/>
    </location>
</feature>
<sequence length="275" mass="30258">MNTYFDIRRFGRLMRYDLVANSRHLAFLLIAVSVGLYALLFLNFYKAFTVTYSVGEMESRVGDIASVFLLMLFVFSAYSPSLVCSRLCDKAASTAYWLLPASPLEKFLVRFLLSAFGAVGLVVCAMLMADALFMLTCLAAGLPGVTSVSLAMAGLLGDTLGEFARRELPPGPGGWWLLVVLWLTFAMSRALSLLCGVVFRRRALLLTVLLSVAVSMGYATMDGDWVGALYWSAYGSPVSAAWLSLSLLAVTVCCYMLAYRLFCRIQIVGRRWISL</sequence>
<feature type="transmembrane region" description="Helical" evidence="1">
    <location>
        <begin position="25"/>
        <end position="48"/>
    </location>
</feature>
<reference evidence="2 3" key="1">
    <citation type="journal article" date="2021" name="Sci. Rep.">
        <title>The distribution of antibiotic resistance genes in chicken gut microbiota commensals.</title>
        <authorList>
            <person name="Juricova H."/>
            <person name="Matiasovicova J."/>
            <person name="Kubasova T."/>
            <person name="Cejkova D."/>
            <person name="Rychlik I."/>
        </authorList>
    </citation>
    <scope>NUCLEOTIDE SEQUENCE [LARGE SCALE GENOMIC DNA]</scope>
    <source>
        <strain evidence="2 3">An819</strain>
    </source>
</reference>
<gene>
    <name evidence="2" type="ORF">H6B30_12275</name>
</gene>
<name>A0A938WP80_9BACT</name>
<organism evidence="2 3">
    <name type="scientific">Marseilla massiliensis</name>
    <dbReference type="NCBI Taxonomy" id="1841864"/>
    <lineage>
        <taxon>Bacteria</taxon>
        <taxon>Pseudomonadati</taxon>
        <taxon>Bacteroidota</taxon>
        <taxon>Bacteroidia</taxon>
        <taxon>Bacteroidales</taxon>
        <taxon>Prevotellaceae</taxon>
        <taxon>Marseilla</taxon>
    </lineage>
</organism>
<keyword evidence="1" id="KW-0472">Membrane</keyword>
<dbReference type="AlphaFoldDB" id="A0A938WP80"/>
<evidence type="ECO:0000313" key="3">
    <source>
        <dbReference type="Proteomes" id="UP000764045"/>
    </source>
</evidence>
<keyword evidence="1" id="KW-0812">Transmembrane</keyword>
<feature type="transmembrane region" description="Helical" evidence="1">
    <location>
        <begin position="175"/>
        <end position="196"/>
    </location>
</feature>
<dbReference type="RefSeq" id="WP_205110986.1">
    <property type="nucleotide sequence ID" value="NZ_JACJJL010000023.1"/>
</dbReference>
<proteinExistence type="predicted"/>
<protein>
    <submittedName>
        <fullName evidence="2">Uncharacterized protein</fullName>
    </submittedName>
</protein>
<dbReference type="EMBL" id="JACJJL010000023">
    <property type="protein sequence ID" value="MBM6662518.1"/>
    <property type="molecule type" value="Genomic_DNA"/>
</dbReference>
<keyword evidence="3" id="KW-1185">Reference proteome</keyword>
<comment type="caution">
    <text evidence="2">The sequence shown here is derived from an EMBL/GenBank/DDBJ whole genome shotgun (WGS) entry which is preliminary data.</text>
</comment>
<evidence type="ECO:0000313" key="2">
    <source>
        <dbReference type="EMBL" id="MBM6662518.1"/>
    </source>
</evidence>